<keyword evidence="1" id="KW-0472">Membrane</keyword>
<keyword evidence="3" id="KW-1185">Reference proteome</keyword>
<name>A0A1X0P4Z2_9TRYP</name>
<dbReference type="Pfam" id="PF06127">
    <property type="entry name" value="Mpo1-like"/>
    <property type="match status" value="1"/>
</dbReference>
<evidence type="ECO:0000313" key="3">
    <source>
        <dbReference type="Proteomes" id="UP000192257"/>
    </source>
</evidence>
<keyword evidence="1" id="KW-0812">Transmembrane</keyword>
<sequence length="201" mass="22849">MKEETKGKKIWAIVENGYTLRKGFVFYGAYHSDWRNQLVHIFFVPTIFTSVLSFLARVQITSSIDLSQIAAGVYAISFIKMEPGAGIPYAAVIAFMQYIASHHLKQRPKLSLAINVTGWIIQFISHAFFEKRSPALLDDPFQALHSSVFFVWLEVLFYFGYKPELKKELDMLISKKKVEIAEKKGETIGKKETLVVHGNGV</sequence>
<organism evidence="2 3">
    <name type="scientific">Trypanosoma theileri</name>
    <dbReference type="NCBI Taxonomy" id="67003"/>
    <lineage>
        <taxon>Eukaryota</taxon>
        <taxon>Discoba</taxon>
        <taxon>Euglenozoa</taxon>
        <taxon>Kinetoplastea</taxon>
        <taxon>Metakinetoplastina</taxon>
        <taxon>Trypanosomatida</taxon>
        <taxon>Trypanosomatidae</taxon>
        <taxon>Trypanosoma</taxon>
    </lineage>
</organism>
<dbReference type="Proteomes" id="UP000192257">
    <property type="component" value="Unassembled WGS sequence"/>
</dbReference>
<protein>
    <recommendedName>
        <fullName evidence="4">DUF962-domain-containing protein</fullName>
    </recommendedName>
</protein>
<dbReference type="PANTHER" id="PTHR28026">
    <property type="entry name" value="DUF962 DOMAIN PROTEIN (AFU_ORTHOLOGUE AFUA_8G05310)"/>
    <property type="match status" value="1"/>
</dbReference>
<feature type="transmembrane region" description="Helical" evidence="1">
    <location>
        <begin position="38"/>
        <end position="60"/>
    </location>
</feature>
<dbReference type="GO" id="GO:0005783">
    <property type="term" value="C:endoplasmic reticulum"/>
    <property type="evidence" value="ECO:0007669"/>
    <property type="project" value="TreeGrafter"/>
</dbReference>
<evidence type="ECO:0000256" key="1">
    <source>
        <dbReference type="SAM" id="Phobius"/>
    </source>
</evidence>
<dbReference type="InterPro" id="IPR009305">
    <property type="entry name" value="Mpo1-like"/>
</dbReference>
<dbReference type="RefSeq" id="XP_028886072.1">
    <property type="nucleotide sequence ID" value="XM_029022414.1"/>
</dbReference>
<dbReference type="AlphaFoldDB" id="A0A1X0P4Z2"/>
<feature type="transmembrane region" description="Helical" evidence="1">
    <location>
        <begin position="141"/>
        <end position="161"/>
    </location>
</feature>
<evidence type="ECO:0008006" key="4">
    <source>
        <dbReference type="Google" id="ProtNLM"/>
    </source>
</evidence>
<reference evidence="2 3" key="1">
    <citation type="submission" date="2017-03" db="EMBL/GenBank/DDBJ databases">
        <title>An alternative strategy for trypanosome survival in the mammalian bloodstream revealed through genome and transcriptome analysis of the ubiquitous bovine parasite Trypanosoma (Megatrypanum) theileri.</title>
        <authorList>
            <person name="Kelly S."/>
            <person name="Ivens A."/>
            <person name="Mott A."/>
            <person name="O'Neill E."/>
            <person name="Emms D."/>
            <person name="Macleod O."/>
            <person name="Voorheis P."/>
            <person name="Matthews J."/>
            <person name="Matthews K."/>
            <person name="Carrington M."/>
        </authorList>
    </citation>
    <scope>NUCLEOTIDE SEQUENCE [LARGE SCALE GENOMIC DNA]</scope>
    <source>
        <strain evidence="2">Edinburgh</strain>
    </source>
</reference>
<proteinExistence type="predicted"/>
<evidence type="ECO:0000313" key="2">
    <source>
        <dbReference type="EMBL" id="ORC92006.1"/>
    </source>
</evidence>
<dbReference type="VEuPathDB" id="TriTrypDB:TM35_000042200"/>
<feature type="transmembrane region" description="Helical" evidence="1">
    <location>
        <begin position="72"/>
        <end position="98"/>
    </location>
</feature>
<dbReference type="PANTHER" id="PTHR28026:SF9">
    <property type="entry name" value="2-HYDROXY-PALMITIC ACID DIOXYGENASE MPO1"/>
    <property type="match status" value="1"/>
</dbReference>
<comment type="caution">
    <text evidence="2">The sequence shown here is derived from an EMBL/GenBank/DDBJ whole genome shotgun (WGS) entry which is preliminary data.</text>
</comment>
<accession>A0A1X0P4Z2</accession>
<dbReference type="GeneID" id="39982194"/>
<feature type="transmembrane region" description="Helical" evidence="1">
    <location>
        <begin position="110"/>
        <end position="129"/>
    </location>
</feature>
<dbReference type="EMBL" id="NBCO01000004">
    <property type="protein sequence ID" value="ORC92006.1"/>
    <property type="molecule type" value="Genomic_DNA"/>
</dbReference>
<gene>
    <name evidence="2" type="ORF">TM35_000042200</name>
</gene>
<keyword evidence="1" id="KW-1133">Transmembrane helix</keyword>
<dbReference type="GO" id="GO:0046521">
    <property type="term" value="P:sphingoid catabolic process"/>
    <property type="evidence" value="ECO:0007669"/>
    <property type="project" value="TreeGrafter"/>
</dbReference>
<dbReference type="GO" id="GO:0016020">
    <property type="term" value="C:membrane"/>
    <property type="evidence" value="ECO:0007669"/>
    <property type="project" value="GOC"/>
</dbReference>
<dbReference type="OrthoDB" id="2124888at2759"/>